<protein>
    <submittedName>
        <fullName evidence="2">Uncharacterized protein</fullName>
    </submittedName>
</protein>
<dbReference type="Proteomes" id="UP000315215">
    <property type="component" value="Chromosome"/>
</dbReference>
<feature type="coiled-coil region" evidence="1">
    <location>
        <begin position="18"/>
        <end position="78"/>
    </location>
</feature>
<dbReference type="OrthoDB" id="2971819at2"/>
<keyword evidence="1" id="KW-0175">Coiled coil</keyword>
<dbReference type="RefSeq" id="WP_143893984.1">
    <property type="nucleotide sequence ID" value="NZ_CP041666.1"/>
</dbReference>
<gene>
    <name evidence="2" type="ORF">FN924_09665</name>
</gene>
<evidence type="ECO:0000313" key="2">
    <source>
        <dbReference type="EMBL" id="QDP40424.1"/>
    </source>
</evidence>
<dbReference type="KEGG" id="aqt:FN924_09665"/>
<dbReference type="EMBL" id="CP041666">
    <property type="protein sequence ID" value="QDP40424.1"/>
    <property type="molecule type" value="Genomic_DNA"/>
</dbReference>
<sequence>MHTFIPKQKDTQTRYVTKKDFEKDFIELMDQVRLLEQKVATKADDQVLMLTLAHKQELENLQTEVLSLGREVKQLRKVAQESSKDRWKDRTIFSIKHLLKNMQFARK</sequence>
<reference evidence="2 3" key="1">
    <citation type="submission" date="2019-07" db="EMBL/GenBank/DDBJ databases">
        <authorList>
            <person name="Li J."/>
        </authorList>
    </citation>
    <scope>NUCLEOTIDE SEQUENCE [LARGE SCALE GENOMIC DNA]</scope>
    <source>
        <strain evidence="2 3">TKL69</strain>
    </source>
</reference>
<accession>A0A516KGB5</accession>
<organism evidence="2 3">
    <name type="scientific">Radiobacillus deserti</name>
    <dbReference type="NCBI Taxonomy" id="2594883"/>
    <lineage>
        <taxon>Bacteria</taxon>
        <taxon>Bacillati</taxon>
        <taxon>Bacillota</taxon>
        <taxon>Bacilli</taxon>
        <taxon>Bacillales</taxon>
        <taxon>Bacillaceae</taxon>
        <taxon>Radiobacillus</taxon>
    </lineage>
</organism>
<name>A0A516KGB5_9BACI</name>
<evidence type="ECO:0000256" key="1">
    <source>
        <dbReference type="SAM" id="Coils"/>
    </source>
</evidence>
<dbReference type="AlphaFoldDB" id="A0A516KGB5"/>
<proteinExistence type="predicted"/>
<keyword evidence="3" id="KW-1185">Reference proteome</keyword>
<evidence type="ECO:0000313" key="3">
    <source>
        <dbReference type="Proteomes" id="UP000315215"/>
    </source>
</evidence>